<accession>A0A562SKN9</accession>
<comment type="similarity">
    <text evidence="1">Belongs to the amidase family.</text>
</comment>
<dbReference type="InterPro" id="IPR000120">
    <property type="entry name" value="Amidase"/>
</dbReference>
<reference evidence="4 5" key="1">
    <citation type="submission" date="2019-07" db="EMBL/GenBank/DDBJ databases">
        <title>Genomic Encyclopedia of Archaeal and Bacterial Type Strains, Phase II (KMG-II): from individual species to whole genera.</title>
        <authorList>
            <person name="Goeker M."/>
        </authorList>
    </citation>
    <scope>NUCLEOTIDE SEQUENCE [LARGE SCALE GENOMIC DNA]</scope>
    <source>
        <strain evidence="4 5">ATCC BAA-252</strain>
    </source>
</reference>
<gene>
    <name evidence="4" type="ORF">JM93_03797</name>
</gene>
<dbReference type="InterPro" id="IPR036928">
    <property type="entry name" value="AS_sf"/>
</dbReference>
<organism evidence="4 5">
    <name type="scientific">Roseibium hamelinense</name>
    <dbReference type="NCBI Taxonomy" id="150831"/>
    <lineage>
        <taxon>Bacteria</taxon>
        <taxon>Pseudomonadati</taxon>
        <taxon>Pseudomonadota</taxon>
        <taxon>Alphaproteobacteria</taxon>
        <taxon>Hyphomicrobiales</taxon>
        <taxon>Stappiaceae</taxon>
        <taxon>Roseibium</taxon>
    </lineage>
</organism>
<evidence type="ECO:0000313" key="4">
    <source>
        <dbReference type="EMBL" id="TWI81835.1"/>
    </source>
</evidence>
<dbReference type="OrthoDB" id="9811471at2"/>
<protein>
    <submittedName>
        <fullName evidence="4">Mandelamide amidase</fullName>
    </submittedName>
</protein>
<dbReference type="InterPro" id="IPR023631">
    <property type="entry name" value="Amidase_dom"/>
</dbReference>
<dbReference type="Pfam" id="PF01425">
    <property type="entry name" value="Amidase"/>
    <property type="match status" value="1"/>
</dbReference>
<sequence>MRCVIRTVFAGALLGLASAAHADTGLVQKTASELALEIRTHKTTSVEVVKAFLDAIGNDERNAFITLDSEGALMAALAADQALNSGGAIGPLHGVPIVIKDNIAARGLPTTAGTSALSSWVPQIDASVVSRLRNAGAIVLGKTNMHELAFGITSNNATFGAVGNAYDPAMTAGGSSGGTGLAVGARYAPAGLGTDTGGSVRIPAALNGVAGFRPSVGRYPLSGIVPISTTRDTAGPIARSLTDLVLLDGVLAGAQVTSDPADLKLLRIGVPEGLADSVGPETARLFESALDKLTSRGAKLVSVDLSAIHEINDQVSFPIVLWEVRRDLARFLNAYETGLTIEAVTKGIESPDVKFVFEELVLGEKAIPDAVYQTVIRDLRPKLQAAYGELFAKNRLDALAFPTTPLEAQPIETSDLTVDLNGEKVETFATYIRHTDPGSNAGIPGLSLPIGLTSGGLPVGLELDGPAFSDRHLLSIGLAVEAAIPALPAPRR</sequence>
<evidence type="ECO:0000256" key="2">
    <source>
        <dbReference type="SAM" id="SignalP"/>
    </source>
</evidence>
<keyword evidence="5" id="KW-1185">Reference proteome</keyword>
<dbReference type="AlphaFoldDB" id="A0A562SKN9"/>
<evidence type="ECO:0000313" key="5">
    <source>
        <dbReference type="Proteomes" id="UP000320593"/>
    </source>
</evidence>
<dbReference type="Proteomes" id="UP000320593">
    <property type="component" value="Unassembled WGS sequence"/>
</dbReference>
<dbReference type="EMBL" id="VLLF01000010">
    <property type="protein sequence ID" value="TWI81835.1"/>
    <property type="molecule type" value="Genomic_DNA"/>
</dbReference>
<feature type="chain" id="PRO_5021751896" evidence="2">
    <location>
        <begin position="23"/>
        <end position="492"/>
    </location>
</feature>
<dbReference type="RefSeq" id="WP_145346418.1">
    <property type="nucleotide sequence ID" value="NZ_SMLY01000070.1"/>
</dbReference>
<feature type="signal peptide" evidence="2">
    <location>
        <begin position="1"/>
        <end position="22"/>
    </location>
</feature>
<dbReference type="PANTHER" id="PTHR11895:SF151">
    <property type="entry name" value="GLUTAMYL-TRNA(GLN) AMIDOTRANSFERASE SUBUNIT A"/>
    <property type="match status" value="1"/>
</dbReference>
<evidence type="ECO:0000259" key="3">
    <source>
        <dbReference type="Pfam" id="PF01425"/>
    </source>
</evidence>
<keyword evidence="2" id="KW-0732">Signal</keyword>
<comment type="caution">
    <text evidence="4">The sequence shown here is derived from an EMBL/GenBank/DDBJ whole genome shotgun (WGS) entry which is preliminary data.</text>
</comment>
<dbReference type="PANTHER" id="PTHR11895">
    <property type="entry name" value="TRANSAMIDASE"/>
    <property type="match status" value="1"/>
</dbReference>
<dbReference type="SUPFAM" id="SSF75304">
    <property type="entry name" value="Amidase signature (AS) enzymes"/>
    <property type="match status" value="1"/>
</dbReference>
<dbReference type="NCBIfam" id="NF005688">
    <property type="entry name" value="PRK07488.1"/>
    <property type="match status" value="1"/>
</dbReference>
<dbReference type="GO" id="GO:0003824">
    <property type="term" value="F:catalytic activity"/>
    <property type="evidence" value="ECO:0007669"/>
    <property type="project" value="InterPro"/>
</dbReference>
<evidence type="ECO:0000256" key="1">
    <source>
        <dbReference type="ARBA" id="ARBA00009199"/>
    </source>
</evidence>
<name>A0A562SKN9_9HYPH</name>
<feature type="domain" description="Amidase" evidence="3">
    <location>
        <begin position="47"/>
        <end position="474"/>
    </location>
</feature>
<dbReference type="Gene3D" id="3.90.1300.10">
    <property type="entry name" value="Amidase signature (AS) domain"/>
    <property type="match status" value="1"/>
</dbReference>
<proteinExistence type="inferred from homology"/>